<sequence length="73" mass="8367">MAESSNAGQWRMVGRRAGCASTGWRRRCDYCCWVQVLERRRRRGRAATVLAWPLTVAVLLGCRRPKSGGAEWW</sequence>
<accession>A0AAW2J5S7</accession>
<dbReference type="AlphaFoldDB" id="A0AAW2J5S7"/>
<reference evidence="1" key="2">
    <citation type="journal article" date="2024" name="Plant">
        <title>Genomic evolution and insights into agronomic trait innovations of Sesamum species.</title>
        <authorList>
            <person name="Miao H."/>
            <person name="Wang L."/>
            <person name="Qu L."/>
            <person name="Liu H."/>
            <person name="Sun Y."/>
            <person name="Le M."/>
            <person name="Wang Q."/>
            <person name="Wei S."/>
            <person name="Zheng Y."/>
            <person name="Lin W."/>
            <person name="Duan Y."/>
            <person name="Cao H."/>
            <person name="Xiong S."/>
            <person name="Wang X."/>
            <person name="Wei L."/>
            <person name="Li C."/>
            <person name="Ma Q."/>
            <person name="Ju M."/>
            <person name="Zhao R."/>
            <person name="Li G."/>
            <person name="Mu C."/>
            <person name="Tian Q."/>
            <person name="Mei H."/>
            <person name="Zhang T."/>
            <person name="Gao T."/>
            <person name="Zhang H."/>
        </authorList>
    </citation>
    <scope>NUCLEOTIDE SEQUENCE</scope>
    <source>
        <strain evidence="1">G01</strain>
    </source>
</reference>
<reference evidence="1" key="1">
    <citation type="submission" date="2020-06" db="EMBL/GenBank/DDBJ databases">
        <authorList>
            <person name="Li T."/>
            <person name="Hu X."/>
            <person name="Zhang T."/>
            <person name="Song X."/>
            <person name="Zhang H."/>
            <person name="Dai N."/>
            <person name="Sheng W."/>
            <person name="Hou X."/>
            <person name="Wei L."/>
        </authorList>
    </citation>
    <scope>NUCLEOTIDE SEQUENCE</scope>
    <source>
        <strain evidence="1">G01</strain>
        <tissue evidence="1">Leaf</tissue>
    </source>
</reference>
<protein>
    <submittedName>
        <fullName evidence="1">Uncharacterized protein</fullName>
    </submittedName>
</protein>
<gene>
    <name evidence="1" type="ORF">Sangu_2633500</name>
</gene>
<organism evidence="1">
    <name type="scientific">Sesamum angustifolium</name>
    <dbReference type="NCBI Taxonomy" id="2727405"/>
    <lineage>
        <taxon>Eukaryota</taxon>
        <taxon>Viridiplantae</taxon>
        <taxon>Streptophyta</taxon>
        <taxon>Embryophyta</taxon>
        <taxon>Tracheophyta</taxon>
        <taxon>Spermatophyta</taxon>
        <taxon>Magnoliopsida</taxon>
        <taxon>eudicotyledons</taxon>
        <taxon>Gunneridae</taxon>
        <taxon>Pentapetalae</taxon>
        <taxon>asterids</taxon>
        <taxon>lamiids</taxon>
        <taxon>Lamiales</taxon>
        <taxon>Pedaliaceae</taxon>
        <taxon>Sesamum</taxon>
    </lineage>
</organism>
<proteinExistence type="predicted"/>
<dbReference type="EMBL" id="JACGWK010001421">
    <property type="protein sequence ID" value="KAL0288955.1"/>
    <property type="molecule type" value="Genomic_DNA"/>
</dbReference>
<evidence type="ECO:0000313" key="1">
    <source>
        <dbReference type="EMBL" id="KAL0288955.1"/>
    </source>
</evidence>
<comment type="caution">
    <text evidence="1">The sequence shown here is derived from an EMBL/GenBank/DDBJ whole genome shotgun (WGS) entry which is preliminary data.</text>
</comment>
<name>A0AAW2J5S7_9LAMI</name>